<dbReference type="Proteomes" id="UP000095283">
    <property type="component" value="Unplaced"/>
</dbReference>
<dbReference type="InterPro" id="IPR008758">
    <property type="entry name" value="Peptidase_S28"/>
</dbReference>
<dbReference type="WBParaSite" id="Hba_17620">
    <property type="protein sequence ID" value="Hba_17620"/>
    <property type="gene ID" value="Hba_17620"/>
</dbReference>
<evidence type="ECO:0000313" key="2">
    <source>
        <dbReference type="WBParaSite" id="Hba_17620"/>
    </source>
</evidence>
<dbReference type="Pfam" id="PF05577">
    <property type="entry name" value="Peptidase_S28"/>
    <property type="match status" value="1"/>
</dbReference>
<keyword evidence="1" id="KW-1185">Reference proteome</keyword>
<dbReference type="GO" id="GO:0070008">
    <property type="term" value="F:serine-type exopeptidase activity"/>
    <property type="evidence" value="ECO:0007669"/>
    <property type="project" value="InterPro"/>
</dbReference>
<dbReference type="GO" id="GO:0006508">
    <property type="term" value="P:proteolysis"/>
    <property type="evidence" value="ECO:0007669"/>
    <property type="project" value="InterPro"/>
</dbReference>
<organism evidence="1 2">
    <name type="scientific">Heterorhabditis bacteriophora</name>
    <name type="common">Entomopathogenic nematode worm</name>
    <dbReference type="NCBI Taxonomy" id="37862"/>
    <lineage>
        <taxon>Eukaryota</taxon>
        <taxon>Metazoa</taxon>
        <taxon>Ecdysozoa</taxon>
        <taxon>Nematoda</taxon>
        <taxon>Chromadorea</taxon>
        <taxon>Rhabditida</taxon>
        <taxon>Rhabditina</taxon>
        <taxon>Rhabditomorpha</taxon>
        <taxon>Strongyloidea</taxon>
        <taxon>Heterorhabditidae</taxon>
        <taxon>Heterorhabditis</taxon>
    </lineage>
</organism>
<dbReference type="AlphaFoldDB" id="A0A1I7XJC6"/>
<reference evidence="2" key="1">
    <citation type="submission" date="2016-11" db="UniProtKB">
        <authorList>
            <consortium name="WormBaseParasite"/>
        </authorList>
    </citation>
    <scope>IDENTIFICATION</scope>
</reference>
<sequence>MTQYTYDGQSNNTEHKLTDKRLCEIMLNKNEPDVIKRVYNIYQWIQEVENESTCRLPNSDHNLLLVQLRFREVFWSPILVQPLRGTSSVV</sequence>
<accession>A0A1I7XJC6</accession>
<proteinExistence type="predicted"/>
<evidence type="ECO:0000313" key="1">
    <source>
        <dbReference type="Proteomes" id="UP000095283"/>
    </source>
</evidence>
<protein>
    <submittedName>
        <fullName evidence="2">PDEase domain-containing protein</fullName>
    </submittedName>
</protein>
<name>A0A1I7XJC6_HETBA</name>